<evidence type="ECO:0000256" key="2">
    <source>
        <dbReference type="SAM" id="Phobius"/>
    </source>
</evidence>
<feature type="transmembrane region" description="Helical" evidence="2">
    <location>
        <begin position="47"/>
        <end position="65"/>
    </location>
</feature>
<name>A0A2K3KW42_TRIPR</name>
<feature type="compositionally biased region" description="Low complexity" evidence="1">
    <location>
        <begin position="1"/>
        <end position="22"/>
    </location>
</feature>
<sequence>LPSPVTPSQSPQPETTTPLSPSANPDIPSATPGSGRSDLTPSSAGSSSYSLLSSVVAIVFGFAVFKHC</sequence>
<dbReference type="EMBL" id="ASHM01114028">
    <property type="protein sequence ID" value="PNX70511.1"/>
    <property type="molecule type" value="Genomic_DNA"/>
</dbReference>
<evidence type="ECO:0000313" key="3">
    <source>
        <dbReference type="EMBL" id="PNX70511.1"/>
    </source>
</evidence>
<evidence type="ECO:0000313" key="5">
    <source>
        <dbReference type="Proteomes" id="UP000236291"/>
    </source>
</evidence>
<feature type="non-terminal residue" evidence="3">
    <location>
        <position position="1"/>
    </location>
</feature>
<keyword evidence="2" id="KW-1133">Transmembrane helix</keyword>
<accession>A0A2K3KW42</accession>
<reference evidence="3 5" key="1">
    <citation type="journal article" date="2014" name="Am. J. Bot.">
        <title>Genome assembly and annotation for red clover (Trifolium pratense; Fabaceae).</title>
        <authorList>
            <person name="Istvanek J."/>
            <person name="Jaros M."/>
            <person name="Krenek A."/>
            <person name="Repkova J."/>
        </authorList>
    </citation>
    <scope>NUCLEOTIDE SEQUENCE [LARGE SCALE GENOMIC DNA]</scope>
    <source>
        <strain evidence="5">cv. Tatra</strain>
        <tissue evidence="3">Young leaves</tissue>
    </source>
</reference>
<keyword evidence="2" id="KW-0472">Membrane</keyword>
<reference evidence="3 5" key="2">
    <citation type="journal article" date="2017" name="Front. Plant Sci.">
        <title>Gene Classification and Mining of Molecular Markers Useful in Red Clover (Trifolium pratense) Breeding.</title>
        <authorList>
            <person name="Istvanek J."/>
            <person name="Dluhosova J."/>
            <person name="Dluhos P."/>
            <person name="Patkova L."/>
            <person name="Nedelnik J."/>
            <person name="Repkova J."/>
        </authorList>
    </citation>
    <scope>NUCLEOTIDE SEQUENCE [LARGE SCALE GENOMIC DNA]</scope>
    <source>
        <strain evidence="5">cv. Tatra</strain>
        <tissue evidence="3">Young leaves</tissue>
    </source>
</reference>
<gene>
    <name evidence="4" type="ORF">L195_g024314</name>
    <name evidence="3" type="ORF">L195_g057466</name>
</gene>
<dbReference type="EMBL" id="ASHM01019620">
    <property type="protein sequence ID" value="PNY01027.1"/>
    <property type="molecule type" value="Genomic_DNA"/>
</dbReference>
<evidence type="ECO:0000256" key="1">
    <source>
        <dbReference type="SAM" id="MobiDB-lite"/>
    </source>
</evidence>
<organism evidence="3 5">
    <name type="scientific">Trifolium pratense</name>
    <name type="common">Red clover</name>
    <dbReference type="NCBI Taxonomy" id="57577"/>
    <lineage>
        <taxon>Eukaryota</taxon>
        <taxon>Viridiplantae</taxon>
        <taxon>Streptophyta</taxon>
        <taxon>Embryophyta</taxon>
        <taxon>Tracheophyta</taxon>
        <taxon>Spermatophyta</taxon>
        <taxon>Magnoliopsida</taxon>
        <taxon>eudicotyledons</taxon>
        <taxon>Gunneridae</taxon>
        <taxon>Pentapetalae</taxon>
        <taxon>rosids</taxon>
        <taxon>fabids</taxon>
        <taxon>Fabales</taxon>
        <taxon>Fabaceae</taxon>
        <taxon>Papilionoideae</taxon>
        <taxon>50 kb inversion clade</taxon>
        <taxon>NPAAA clade</taxon>
        <taxon>Hologalegina</taxon>
        <taxon>IRL clade</taxon>
        <taxon>Trifolieae</taxon>
        <taxon>Trifolium</taxon>
    </lineage>
</organism>
<feature type="region of interest" description="Disordered" evidence="1">
    <location>
        <begin position="1"/>
        <end position="47"/>
    </location>
</feature>
<keyword evidence="2" id="KW-0812">Transmembrane</keyword>
<comment type="caution">
    <text evidence="3">The sequence shown here is derived from an EMBL/GenBank/DDBJ whole genome shotgun (WGS) entry which is preliminary data.</text>
</comment>
<dbReference type="AlphaFoldDB" id="A0A2K3KW42"/>
<protein>
    <submittedName>
        <fullName evidence="3">Uncharacterized protein</fullName>
    </submittedName>
</protein>
<feature type="compositionally biased region" description="Polar residues" evidence="1">
    <location>
        <begin position="31"/>
        <end position="41"/>
    </location>
</feature>
<evidence type="ECO:0000313" key="4">
    <source>
        <dbReference type="EMBL" id="PNY01027.1"/>
    </source>
</evidence>
<proteinExistence type="predicted"/>
<dbReference type="Proteomes" id="UP000236291">
    <property type="component" value="Unassembled WGS sequence"/>
</dbReference>